<keyword evidence="5" id="KW-0808">Transferase</keyword>
<dbReference type="InterPro" id="IPR050351">
    <property type="entry name" value="BphY/WalK/GraS-like"/>
</dbReference>
<dbReference type="HOGENOM" id="CLU_000445_89_2_9"/>
<evidence type="ECO:0000256" key="7">
    <source>
        <dbReference type="ARBA" id="ARBA00023012"/>
    </source>
</evidence>
<dbReference type="InterPro" id="IPR036890">
    <property type="entry name" value="HATPase_C_sf"/>
</dbReference>
<feature type="transmembrane region" description="Helical" evidence="9">
    <location>
        <begin position="60"/>
        <end position="83"/>
    </location>
</feature>
<dbReference type="BioCyc" id="EBAC796937-HMP:GMGH-164-MONOMER"/>
<evidence type="ECO:0000256" key="2">
    <source>
        <dbReference type="ARBA" id="ARBA00004370"/>
    </source>
</evidence>
<comment type="caution">
    <text evidence="11">The sequence shown here is derived from an EMBL/GenBank/DDBJ whole genome shotgun (WGS) entry which is preliminary data.</text>
</comment>
<dbReference type="InterPro" id="IPR004358">
    <property type="entry name" value="Sig_transdc_His_kin-like_C"/>
</dbReference>
<dbReference type="PROSITE" id="PS50109">
    <property type="entry name" value="HIS_KIN"/>
    <property type="match status" value="1"/>
</dbReference>
<evidence type="ECO:0000256" key="1">
    <source>
        <dbReference type="ARBA" id="ARBA00000085"/>
    </source>
</evidence>
<comment type="subcellular location">
    <subcellularLocation>
        <location evidence="2">Membrane</location>
    </subcellularLocation>
</comment>
<comment type="catalytic activity">
    <reaction evidence="1">
        <text>ATP + protein L-histidine = ADP + protein N-phospho-L-histidine.</text>
        <dbReference type="EC" id="2.7.13.3"/>
    </reaction>
</comment>
<name>G9WXS5_9FIRM</name>
<keyword evidence="9" id="KW-0812">Transmembrane</keyword>
<dbReference type="EC" id="2.7.13.3" evidence="3"/>
<dbReference type="Pfam" id="PF02518">
    <property type="entry name" value="HATPase_c"/>
    <property type="match status" value="1"/>
</dbReference>
<keyword evidence="6" id="KW-0418">Kinase</keyword>
<dbReference type="EMBL" id="AFZE01000001">
    <property type="protein sequence ID" value="EHL16922.1"/>
    <property type="molecule type" value="Genomic_DNA"/>
</dbReference>
<dbReference type="Gene3D" id="3.30.565.10">
    <property type="entry name" value="Histidine kinase-like ATPase, C-terminal domain"/>
    <property type="match status" value="1"/>
</dbReference>
<gene>
    <name evidence="11" type="ORF">HMPREF9629_00164</name>
</gene>
<dbReference type="Gene3D" id="3.30.450.20">
    <property type="entry name" value="PAS domain"/>
    <property type="match status" value="1"/>
</dbReference>
<evidence type="ECO:0000256" key="3">
    <source>
        <dbReference type="ARBA" id="ARBA00012438"/>
    </source>
</evidence>
<reference evidence="11 12" key="1">
    <citation type="submission" date="2011-08" db="EMBL/GenBank/DDBJ databases">
        <title>The Genome Sequence of Eubacteriaceae bacterium ACC19a.</title>
        <authorList>
            <consortium name="The Broad Institute Genome Sequencing Platform"/>
            <person name="Earl A."/>
            <person name="Ward D."/>
            <person name="Feldgarden M."/>
            <person name="Gevers D."/>
            <person name="Sizova M."/>
            <person name="Hazen A."/>
            <person name="Epstein S."/>
            <person name="Young S.K."/>
            <person name="Zeng Q."/>
            <person name="Gargeya S."/>
            <person name="Fitzgerald M."/>
            <person name="Haas B."/>
            <person name="Abouelleil A."/>
            <person name="Alvarado L."/>
            <person name="Arachchi H.M."/>
            <person name="Berlin A."/>
            <person name="Brown A."/>
            <person name="Chapman S.B."/>
            <person name="Chen Z."/>
            <person name="Dunbar C."/>
            <person name="Freedman E."/>
            <person name="Gearin G."/>
            <person name="Gellesch M."/>
            <person name="Goldberg J."/>
            <person name="Griggs A."/>
            <person name="Gujja S."/>
            <person name="Heiman D."/>
            <person name="Howarth C."/>
            <person name="Larson L."/>
            <person name="Lui A."/>
            <person name="MacDonald P.J.P."/>
            <person name="Montmayeur A."/>
            <person name="Murphy C."/>
            <person name="Neiman D."/>
            <person name="Pearson M."/>
            <person name="Priest M."/>
            <person name="Roberts A."/>
            <person name="Saif S."/>
            <person name="Shea T."/>
            <person name="Shenoy N."/>
            <person name="Sisk P."/>
            <person name="Stolte C."/>
            <person name="Sykes S."/>
            <person name="Wortman J."/>
            <person name="Nusbaum C."/>
            <person name="Birren B."/>
        </authorList>
    </citation>
    <scope>NUCLEOTIDE SEQUENCE [LARGE SCALE GENOMIC DNA]</scope>
    <source>
        <strain evidence="11 12">ACC19a</strain>
    </source>
</reference>
<dbReference type="FunFam" id="3.30.565.10:FF:000006">
    <property type="entry name" value="Sensor histidine kinase WalK"/>
    <property type="match status" value="1"/>
</dbReference>
<dbReference type="SMART" id="SM00388">
    <property type="entry name" value="HisKA"/>
    <property type="match status" value="1"/>
</dbReference>
<protein>
    <recommendedName>
        <fullName evidence="3">histidine kinase</fullName>
        <ecNumber evidence="3">2.7.13.3</ecNumber>
    </recommendedName>
</protein>
<accession>G9WXS5</accession>
<dbReference type="InterPro" id="IPR003594">
    <property type="entry name" value="HATPase_dom"/>
</dbReference>
<dbReference type="SMART" id="SM00387">
    <property type="entry name" value="HATPase_c"/>
    <property type="match status" value="1"/>
</dbReference>
<feature type="transmembrane region" description="Helical" evidence="9">
    <location>
        <begin position="6"/>
        <end position="28"/>
    </location>
</feature>
<dbReference type="PRINTS" id="PR00344">
    <property type="entry name" value="BCTRLSENSOR"/>
</dbReference>
<dbReference type="SUPFAM" id="SSF47384">
    <property type="entry name" value="Homodimeric domain of signal transducing histidine kinase"/>
    <property type="match status" value="1"/>
</dbReference>
<proteinExistence type="predicted"/>
<feature type="domain" description="Histidine kinase" evidence="10">
    <location>
        <begin position="240"/>
        <end position="454"/>
    </location>
</feature>
<dbReference type="GO" id="GO:0000155">
    <property type="term" value="F:phosphorelay sensor kinase activity"/>
    <property type="evidence" value="ECO:0007669"/>
    <property type="project" value="InterPro"/>
</dbReference>
<evidence type="ECO:0000256" key="8">
    <source>
        <dbReference type="ARBA" id="ARBA00023136"/>
    </source>
</evidence>
<dbReference type="SUPFAM" id="SSF55874">
    <property type="entry name" value="ATPase domain of HSP90 chaperone/DNA topoisomerase II/histidine kinase"/>
    <property type="match status" value="1"/>
</dbReference>
<evidence type="ECO:0000313" key="12">
    <source>
        <dbReference type="Proteomes" id="UP000006437"/>
    </source>
</evidence>
<dbReference type="AlphaFoldDB" id="G9WXS5"/>
<organism evidence="11 12">
    <name type="scientific">Peptoanaerobacter stomatis</name>
    <dbReference type="NCBI Taxonomy" id="796937"/>
    <lineage>
        <taxon>Bacteria</taxon>
        <taxon>Bacillati</taxon>
        <taxon>Bacillota</taxon>
        <taxon>Clostridia</taxon>
        <taxon>Peptostreptococcales</taxon>
        <taxon>Filifactoraceae</taxon>
        <taxon>Peptoanaerobacter</taxon>
    </lineage>
</organism>
<sequence length="454" mass="52210">MRKKLFVLMATLSLLGVTITSVVIYFIMQMNIGLFMKKSGILLEQVHYINKYVNESQNEIMLFVIIFIAVSFFLINMVTNHIIKDINENYKSQEYIRILEGDIKNQKNEIISLQDLMMEEAYKTRYIFNKIHEGLILLDNEKRIIHINESAKNLLNIDKYYDFTGKHMLFAVKSVELNNQLENVLDEPKMPTTMKINGRYLKSYVNAMVENGKLQGIFCVIVDDTIMYENEFARRTFTTNVTHELKTPLTSIAGYAEIMKNMDVTKEDIKVFSDNIIKNTNKMINMINDIIKLSSLVDINNIEKKKVSLDTVIKKCIKNLEIQAKLKNIDICSDIQEDVSVYANESLMYDMVNNIISNAIKYNVQDGKVTIYCNSEGNKVIFKVKDTGIGISEKYKEKVFERFFTVDKSRSKNLGGSGLGLSIVKHIAKVHNAHIVLNSKENEGTELTVEFNLI</sequence>
<dbReference type="GO" id="GO:0016036">
    <property type="term" value="P:cellular response to phosphate starvation"/>
    <property type="evidence" value="ECO:0007669"/>
    <property type="project" value="TreeGrafter"/>
</dbReference>
<dbReference type="Pfam" id="PF00512">
    <property type="entry name" value="HisKA"/>
    <property type="match status" value="1"/>
</dbReference>
<dbReference type="InterPro" id="IPR005467">
    <property type="entry name" value="His_kinase_dom"/>
</dbReference>
<dbReference type="Gene3D" id="1.10.287.130">
    <property type="match status" value="1"/>
</dbReference>
<evidence type="ECO:0000256" key="5">
    <source>
        <dbReference type="ARBA" id="ARBA00022679"/>
    </source>
</evidence>
<keyword evidence="8 9" id="KW-0472">Membrane</keyword>
<dbReference type="RefSeq" id="WP_009524401.1">
    <property type="nucleotide sequence ID" value="NZ_JH414546.1"/>
</dbReference>
<keyword evidence="4" id="KW-0597">Phosphoprotein</keyword>
<dbReference type="Proteomes" id="UP000006437">
    <property type="component" value="Unassembled WGS sequence"/>
</dbReference>
<evidence type="ECO:0000256" key="9">
    <source>
        <dbReference type="SAM" id="Phobius"/>
    </source>
</evidence>
<dbReference type="InterPro" id="IPR003661">
    <property type="entry name" value="HisK_dim/P_dom"/>
</dbReference>
<evidence type="ECO:0000313" key="11">
    <source>
        <dbReference type="EMBL" id="EHL16922.1"/>
    </source>
</evidence>
<evidence type="ECO:0000259" key="10">
    <source>
        <dbReference type="PROSITE" id="PS50109"/>
    </source>
</evidence>
<keyword evidence="9" id="KW-1133">Transmembrane helix</keyword>
<dbReference type="CDD" id="cd00082">
    <property type="entry name" value="HisKA"/>
    <property type="match status" value="1"/>
</dbReference>
<dbReference type="GO" id="GO:0004721">
    <property type="term" value="F:phosphoprotein phosphatase activity"/>
    <property type="evidence" value="ECO:0007669"/>
    <property type="project" value="TreeGrafter"/>
</dbReference>
<dbReference type="InterPro" id="IPR036097">
    <property type="entry name" value="HisK_dim/P_sf"/>
</dbReference>
<evidence type="ECO:0000256" key="6">
    <source>
        <dbReference type="ARBA" id="ARBA00022777"/>
    </source>
</evidence>
<dbReference type="GO" id="GO:0005886">
    <property type="term" value="C:plasma membrane"/>
    <property type="evidence" value="ECO:0007669"/>
    <property type="project" value="TreeGrafter"/>
</dbReference>
<dbReference type="PANTHER" id="PTHR45453:SF1">
    <property type="entry name" value="PHOSPHATE REGULON SENSOR PROTEIN PHOR"/>
    <property type="match status" value="1"/>
</dbReference>
<dbReference type="PANTHER" id="PTHR45453">
    <property type="entry name" value="PHOSPHATE REGULON SENSOR PROTEIN PHOR"/>
    <property type="match status" value="1"/>
</dbReference>
<dbReference type="FunFam" id="1.10.287.130:FF:000001">
    <property type="entry name" value="Two-component sensor histidine kinase"/>
    <property type="match status" value="1"/>
</dbReference>
<keyword evidence="7" id="KW-0902">Two-component regulatory system</keyword>
<evidence type="ECO:0000256" key="4">
    <source>
        <dbReference type="ARBA" id="ARBA00022553"/>
    </source>
</evidence>